<evidence type="ECO:0000256" key="9">
    <source>
        <dbReference type="ARBA" id="ARBA00022908"/>
    </source>
</evidence>
<keyword evidence="11" id="KW-0511">Multifunctional enzyme</keyword>
<dbReference type="InterPro" id="IPR050951">
    <property type="entry name" value="Retrovirus_Pol_polyprotein"/>
</dbReference>
<dbReference type="InterPro" id="IPR043502">
    <property type="entry name" value="DNA/RNA_pol_sf"/>
</dbReference>
<dbReference type="GO" id="GO:0006508">
    <property type="term" value="P:proteolysis"/>
    <property type="evidence" value="ECO:0007669"/>
    <property type="project" value="InterPro"/>
</dbReference>
<dbReference type="InterPro" id="IPR001995">
    <property type="entry name" value="Peptidase_A2_cat"/>
</dbReference>
<dbReference type="Pfam" id="PF24664">
    <property type="entry name" value="Monjiviricetes_fusion"/>
    <property type="match status" value="1"/>
</dbReference>
<evidence type="ECO:0000313" key="19">
    <source>
        <dbReference type="WBParaSite" id="Minc3s00678g15961"/>
    </source>
</evidence>
<sequence>ERGAGGLPYPNFFNGTEDFLTYLKGFNRVATAHGWQPARCCQILPIYLRGSALAVYEGLPEEEKATWKGLVEGLAGRLKRISTREVARLKMMERKQKVGESVEEFAGVLRNLVEFAYPDTCLEMDLTGLTLGNEAVKNVKGQHEEMAKRFRDEQCRDRLRAGLLPEIREKVIFMEEPVSLAEAVTQAKRVEELTNSLKDDVWRRTKEIEVKATLAEVNEIRANRNRDFTNMREGQNSQGQNYRQNFNYRDNQWNRGNRGNWRGQSNRYPTWNQANRGNGNFRNFNNQRGQSWNNGQNRNPNIIPTPNFRSNGPRGRGTNLNRGSYRINEASFPYICLIAIICGILTITEAQFQICAKPFSEITGIVKDFPEDNNCTLPIEEIPKRAKINIFVPIRLPKKFQVLRCQKWNVKRCTESYFGIYRKEKNWNIYLEKISKNECWETWDKRLLQTMGEKVWQTPRNWEKEYSFFGETCKNVTGLTLEEGTGAILEGRKLVTSWGDEFLVERKYDELEGWTKHLQTEEILIWRIPGWAYWNTHFRVGPVNSEIWAQKTVVVDEMQYSFVYHKNGTHPENVYGLPKKALRMENDVFVEIIEENGENKTRVRRQGGTGVLKKNRRLFEIKSTIPVTTTEKPTEVETTLRATTMRKAVSSEESKRTTPIWKVTPTARITTPRAITQVEILKTTTERARIQTPIWRVTPTTSKPTQKTIVPSSKIISSTQPSTTRRIITPNRSTTVRIITPKMTPTSPTPRMTSTTKNTFIKSTAPLKPPTTKRPQMRDDAKIPKVTSPASKKVNVIETTERTTTTLVMKREVSDKPWLDPKDENHANSRLNYLDWKTEQRRVLEAREKWITDCHNRNSQLSIARALAREMPEQAARSLYNRDDITATLLSTEDGKIRWQLNKCRQVKADSIDWTQMIGKDCYKETPVTINKKRYFLKPGGRDLVSEGTQIDCLKKKKPNIDKNANKTKIEELNIISSFQTSPQINRQNPLIFNVGSIFESDQTRLDQNMQDLTKRLNRPELTFPEETDAEFEEENNSTKGTVRAIIAQGNKAFQTVVEQGNVLIGKSSEVLEKGKNFWEDPFGIKSTIKMILAVIAGVALLIGLCVIYWKGRVYIMLVINGIRAGARMANFMINLLRPRRNRPITVSAVERRLTPTAPLAEEVLEEEAYILNFIPKVYQVTSKKRRCHINVTLNGNKTRALFDTGADITYVSKKVADACGMKINKGDFPQAQAANSTPIFLIGSANTLVEIGNFRTTFPILISENEGCPGGAIIGTDLMEEINKQEDYMIGIDFKRGEVHLGGSSLPMVHTVNSEWKPMAVQLLKTHLLPALSDSLVWGKINKGAGPEEQFITVEREHKYFPIRVGKCLVKPMAKRIVPLRLLNYGNAEITVHANSKLANLEPIGSELKIETVIEGEEAFMTDEEWKEFKERVDQIPEEANWIKRLPDEPISSPEKPIFERIVLDGTILSREGLVELREILETNKDAFVKEDGRIGTFRGKTVHKIDLMDGARPLQNRPYRYPLHLQTEIEKQIKTLLKQNIIRPSNSAWASPIVLARKSDGSYRFCVDYRRLNSITKKQTYYLPRIQDLLDSAMGKQIFSVFDMSSGFHQIKLAKGHEERSAFICHCGLFEYLRVPFGLSGAPTTFQRAMEEVRQACSRSFLVYLDDCILGSEDERNHLNDLKAFLQTINEAGLKLKPEKCKVGQAEIRYLGHLISAKGIRIDPKDLEPIMKLKKPNTLTELRSLIGMLSYFRKFTPNFAEIMSPIYELTKKENTREWDDIHEKSLEKMKNLLTSAPILAPPKLGKPFTVETDASITAIAGCLLQKGKDENLHPIAYFSRKLNKHEKRYAVVELEALAIVASLKNFRPYLEGAGRSTVITDNSALTSLFRRKDLEGRLAKYQISIMAYDVDIIYRPGNKNHLCDHLSRFVEDNKLAGKSEVNLIKIEKKIDAEEMKAAQEKDECIQEIRNLLRENPENDKWKEYDGVIFLNERGQLKILVPETLKGRVMREYHSDILQGGHLGEKRTLEKIKRLMFWEGMAEDVNKFIKQCDSCQRRKIIGLHQSKEPINPIEPAGRPFQRIHADLMGPLPKSTNGHKYILMIVDAFSKMMIPIPLREQLAGTVMDALLTNVITKYGVPQVLVSDQGTQFMSTIFKDVSELLGIKLQTTTPYHQSANGQCERYNRTLADMISTTTKGKNWPETLPFLAFAYNTSFNAQIGETPFVVVHGWHARLPSENLLNKPANEYENIGIYTRELKEKIQDVHEKVRIKLQANVERMKNQQKIIKTVEWKEGDLVLTKREDKGGKFDHKFQGPYKIIKIEKPNLILEDPESGERKTVHMDKCKIYNSERNEEINISVESSSGTGNPIDPPQINFINFEGFSKLNICRLFKFKDYFIEKMAADMEEAVELLQEEELDANYRWEEADKNWDPLNMTSKERDNFVTRKEKQEEKAMDNYTRAWENHKAAEIDKRKIERGQRHALKEMMAAERNAAIKFAKKLTGEAFRSGQSREEEESKRREREVEAWNRAWGWPPINDKRRDEEKRKRIEEQITQKMFEKYAENNPWGEESGKMVEPEMKEGNPMFEELVKLAMKNSRTLSELRKDVEEEEWDNLFSKPGGSHWSGGERGYGRGRRPWEPNREKRGNWHAYTKEKPAERGEEENSVEKRMEKKRKLMFELEEMEKEEKEEKKKREEEKKRKEAEEKQEEEEKKRKVEEKKKEEEEEAKQKEEGEKEYEEEEVRGKEGERKEEEEEKINEDEEAKQETSDFEFVRKIWEQEGKAHGLYSELRKMRKQLESGMKGKILEEWKKQKLNKERN</sequence>
<dbReference type="GO" id="GO:0042575">
    <property type="term" value="C:DNA polymerase complex"/>
    <property type="evidence" value="ECO:0007669"/>
    <property type="project" value="UniProtKB-ARBA"/>
</dbReference>
<keyword evidence="14" id="KW-0812">Transmembrane</keyword>
<evidence type="ECO:0000256" key="7">
    <source>
        <dbReference type="ARBA" id="ARBA00022842"/>
    </source>
</evidence>
<dbReference type="Pfam" id="PF17921">
    <property type="entry name" value="Integrase_H2C2"/>
    <property type="match status" value="1"/>
</dbReference>
<dbReference type="Proteomes" id="UP000887563">
    <property type="component" value="Unplaced"/>
</dbReference>
<keyword evidence="7" id="KW-0460">Magnesium</keyword>
<feature type="domain" description="Reverse transcriptase" evidence="16">
    <location>
        <begin position="1539"/>
        <end position="1717"/>
    </location>
</feature>
<dbReference type="FunFam" id="1.10.340.70:FF:000001">
    <property type="entry name" value="Retrovirus-related Pol polyprotein from transposon gypsy-like Protein"/>
    <property type="match status" value="1"/>
</dbReference>
<evidence type="ECO:0000256" key="10">
    <source>
        <dbReference type="ARBA" id="ARBA00022918"/>
    </source>
</evidence>
<evidence type="ECO:0000256" key="6">
    <source>
        <dbReference type="ARBA" id="ARBA00022801"/>
    </source>
</evidence>
<evidence type="ECO:0000256" key="4">
    <source>
        <dbReference type="ARBA" id="ARBA00022722"/>
    </source>
</evidence>
<dbReference type="GO" id="GO:0004190">
    <property type="term" value="F:aspartic-type endopeptidase activity"/>
    <property type="evidence" value="ECO:0007669"/>
    <property type="project" value="InterPro"/>
</dbReference>
<evidence type="ECO:0000313" key="18">
    <source>
        <dbReference type="Proteomes" id="UP000887563"/>
    </source>
</evidence>
<dbReference type="GO" id="GO:0015074">
    <property type="term" value="P:DNA integration"/>
    <property type="evidence" value="ECO:0007669"/>
    <property type="project" value="UniProtKB-KW"/>
</dbReference>
<dbReference type="Gene3D" id="3.30.420.10">
    <property type="entry name" value="Ribonuclease H-like superfamily/Ribonuclease H"/>
    <property type="match status" value="1"/>
</dbReference>
<evidence type="ECO:0000256" key="8">
    <source>
        <dbReference type="ARBA" id="ARBA00022884"/>
    </source>
</evidence>
<feature type="compositionally biased region" description="Acidic residues" evidence="13">
    <location>
        <begin position="2753"/>
        <end position="2765"/>
    </location>
</feature>
<evidence type="ECO:0000256" key="5">
    <source>
        <dbReference type="ARBA" id="ARBA00022759"/>
    </source>
</evidence>
<dbReference type="Gene3D" id="3.30.70.270">
    <property type="match status" value="2"/>
</dbReference>
<dbReference type="Pfam" id="PF00665">
    <property type="entry name" value="rve"/>
    <property type="match status" value="1"/>
</dbReference>
<dbReference type="CDD" id="cd01647">
    <property type="entry name" value="RT_LTR"/>
    <property type="match status" value="1"/>
</dbReference>
<evidence type="ECO:0000259" key="17">
    <source>
        <dbReference type="PROSITE" id="PS50994"/>
    </source>
</evidence>
<dbReference type="InterPro" id="IPR012337">
    <property type="entry name" value="RNaseH-like_sf"/>
</dbReference>
<name>A0A914LTR7_MELIC</name>
<evidence type="ECO:0000256" key="3">
    <source>
        <dbReference type="ARBA" id="ARBA00022695"/>
    </source>
</evidence>
<dbReference type="Gene3D" id="3.10.10.10">
    <property type="entry name" value="HIV Type 1 Reverse Transcriptase, subunit A, domain 1"/>
    <property type="match status" value="1"/>
</dbReference>
<dbReference type="InterPro" id="IPR043128">
    <property type="entry name" value="Rev_trsase/Diguanyl_cyclase"/>
</dbReference>
<keyword evidence="2" id="KW-0808">Transferase</keyword>
<feature type="compositionally biased region" description="Low complexity" evidence="13">
    <location>
        <begin position="253"/>
        <end position="290"/>
    </location>
</feature>
<feature type="domain" description="Peptidase A2" evidence="15">
    <location>
        <begin position="1199"/>
        <end position="1214"/>
    </location>
</feature>
<evidence type="ECO:0000256" key="2">
    <source>
        <dbReference type="ARBA" id="ARBA00022679"/>
    </source>
</evidence>
<dbReference type="CDD" id="cd00303">
    <property type="entry name" value="retropepsin_like"/>
    <property type="match status" value="1"/>
</dbReference>
<dbReference type="PROSITE" id="PS50175">
    <property type="entry name" value="ASP_PROT_RETROV"/>
    <property type="match status" value="1"/>
</dbReference>
<dbReference type="InterPro" id="IPR021109">
    <property type="entry name" value="Peptidase_aspartic_dom_sf"/>
</dbReference>
<keyword evidence="10" id="KW-0695">RNA-directed DNA polymerase</keyword>
<dbReference type="InterPro" id="IPR041588">
    <property type="entry name" value="Integrase_H2C2"/>
</dbReference>
<dbReference type="Pfam" id="PF00078">
    <property type="entry name" value="RVT_1"/>
    <property type="match status" value="1"/>
</dbReference>
<proteinExistence type="predicted"/>
<dbReference type="SUPFAM" id="SSF53098">
    <property type="entry name" value="Ribonuclease H-like"/>
    <property type="match status" value="1"/>
</dbReference>
<keyword evidence="14" id="KW-0472">Membrane</keyword>
<dbReference type="InterPro" id="IPR001969">
    <property type="entry name" value="Aspartic_peptidase_AS"/>
</dbReference>
<dbReference type="WBParaSite" id="Minc3s00678g15961">
    <property type="protein sequence ID" value="Minc3s00678g15961"/>
    <property type="gene ID" value="Minc3s00678g15961"/>
</dbReference>
<dbReference type="SUPFAM" id="SSF56672">
    <property type="entry name" value="DNA/RNA polymerases"/>
    <property type="match status" value="1"/>
</dbReference>
<feature type="compositionally biased region" description="Basic and acidic residues" evidence="13">
    <location>
        <begin position="2638"/>
        <end position="2661"/>
    </location>
</feature>
<dbReference type="GO" id="GO:0003723">
    <property type="term" value="F:RNA binding"/>
    <property type="evidence" value="ECO:0007669"/>
    <property type="project" value="UniProtKB-KW"/>
</dbReference>
<dbReference type="FunFam" id="3.30.70.270:FF:000020">
    <property type="entry name" value="Transposon Tf2-6 polyprotein-like Protein"/>
    <property type="match status" value="1"/>
</dbReference>
<keyword evidence="5" id="KW-0255">Endonuclease</keyword>
<reference evidence="19" key="1">
    <citation type="submission" date="2022-11" db="UniProtKB">
        <authorList>
            <consortium name="WormBaseParasite"/>
        </authorList>
    </citation>
    <scope>IDENTIFICATION</scope>
</reference>
<dbReference type="CDD" id="cd09274">
    <property type="entry name" value="RNase_HI_RT_Ty3"/>
    <property type="match status" value="1"/>
</dbReference>
<dbReference type="InterPro" id="IPR041577">
    <property type="entry name" value="RT_RNaseH_2"/>
</dbReference>
<feature type="domain" description="Integrase catalytic" evidence="17">
    <location>
        <begin position="2076"/>
        <end position="2245"/>
    </location>
</feature>
<evidence type="ECO:0000259" key="15">
    <source>
        <dbReference type="PROSITE" id="PS50175"/>
    </source>
</evidence>
<dbReference type="FunFam" id="3.10.20.370:FF:000001">
    <property type="entry name" value="Retrovirus-related Pol polyprotein from transposon 17.6-like protein"/>
    <property type="match status" value="1"/>
</dbReference>
<feature type="region of interest" description="Disordered" evidence="13">
    <location>
        <begin position="699"/>
        <end position="723"/>
    </location>
</feature>
<evidence type="ECO:0000256" key="12">
    <source>
        <dbReference type="SAM" id="Coils"/>
    </source>
</evidence>
<feature type="compositionally biased region" description="Basic and acidic residues" evidence="13">
    <location>
        <begin position="2687"/>
        <end position="2735"/>
    </location>
</feature>
<dbReference type="PROSITE" id="PS50878">
    <property type="entry name" value="RT_POL"/>
    <property type="match status" value="1"/>
</dbReference>
<feature type="transmembrane region" description="Helical" evidence="14">
    <location>
        <begin position="1091"/>
        <end position="1110"/>
    </location>
</feature>
<dbReference type="FunFam" id="3.30.420.10:FF:000032">
    <property type="entry name" value="Retrovirus-related Pol polyprotein from transposon 297-like Protein"/>
    <property type="match status" value="1"/>
</dbReference>
<dbReference type="GO" id="GO:0003964">
    <property type="term" value="F:RNA-directed DNA polymerase activity"/>
    <property type="evidence" value="ECO:0007669"/>
    <property type="project" value="UniProtKB-KW"/>
</dbReference>
<dbReference type="Pfam" id="PF13975">
    <property type="entry name" value="gag-asp_proteas"/>
    <property type="match status" value="1"/>
</dbReference>
<feature type="compositionally biased region" description="Polar residues" evidence="13">
    <location>
        <begin position="291"/>
        <end position="310"/>
    </location>
</feature>
<evidence type="ECO:0000256" key="1">
    <source>
        <dbReference type="ARBA" id="ARBA00012493"/>
    </source>
</evidence>
<protein>
    <recommendedName>
        <fullName evidence="1">RNA-directed DNA polymerase</fullName>
        <ecNumber evidence="1">2.7.7.49</ecNumber>
    </recommendedName>
</protein>
<keyword evidence="8" id="KW-0694">RNA-binding</keyword>
<keyword evidence="4" id="KW-0540">Nuclease</keyword>
<dbReference type="Gene3D" id="1.10.340.70">
    <property type="match status" value="1"/>
</dbReference>
<dbReference type="Gene3D" id="2.40.70.10">
    <property type="entry name" value="Acid Proteases"/>
    <property type="match status" value="1"/>
</dbReference>
<evidence type="ECO:0000256" key="14">
    <source>
        <dbReference type="SAM" id="Phobius"/>
    </source>
</evidence>
<dbReference type="PANTHER" id="PTHR37984">
    <property type="entry name" value="PROTEIN CBG26694"/>
    <property type="match status" value="1"/>
</dbReference>
<dbReference type="PANTHER" id="PTHR37984:SF5">
    <property type="entry name" value="PROTEIN NYNRIN-LIKE"/>
    <property type="match status" value="1"/>
</dbReference>
<dbReference type="Pfam" id="PF17919">
    <property type="entry name" value="RT_RNaseH_2"/>
    <property type="match status" value="1"/>
</dbReference>
<organism evidence="18 19">
    <name type="scientific">Meloidogyne incognita</name>
    <name type="common">Southern root-knot nematode worm</name>
    <name type="synonym">Oxyuris incognita</name>
    <dbReference type="NCBI Taxonomy" id="6306"/>
    <lineage>
        <taxon>Eukaryota</taxon>
        <taxon>Metazoa</taxon>
        <taxon>Ecdysozoa</taxon>
        <taxon>Nematoda</taxon>
        <taxon>Chromadorea</taxon>
        <taxon>Rhabditida</taxon>
        <taxon>Tylenchina</taxon>
        <taxon>Tylenchomorpha</taxon>
        <taxon>Tylenchoidea</taxon>
        <taxon>Meloidogynidae</taxon>
        <taxon>Meloidogyninae</taxon>
        <taxon>Meloidogyne</taxon>
        <taxon>Meloidogyne incognita group</taxon>
    </lineage>
</organism>
<feature type="region of interest" description="Disordered" evidence="13">
    <location>
        <begin position="2608"/>
        <end position="2772"/>
    </location>
</feature>
<keyword evidence="12" id="KW-0175">Coiled coil</keyword>
<dbReference type="PROSITE" id="PS00141">
    <property type="entry name" value="ASP_PROTEASE"/>
    <property type="match status" value="1"/>
</dbReference>
<dbReference type="SUPFAM" id="SSF50630">
    <property type="entry name" value="Acid proteases"/>
    <property type="match status" value="1"/>
</dbReference>
<evidence type="ECO:0000256" key="11">
    <source>
        <dbReference type="ARBA" id="ARBA00023268"/>
    </source>
</evidence>
<keyword evidence="9" id="KW-0229">DNA integration</keyword>
<dbReference type="InterPro" id="IPR036397">
    <property type="entry name" value="RNaseH_sf"/>
</dbReference>
<keyword evidence="14" id="KW-1133">Transmembrane helix</keyword>
<dbReference type="EC" id="2.7.7.49" evidence="1"/>
<keyword evidence="18" id="KW-1185">Reference proteome</keyword>
<keyword evidence="3" id="KW-0548">Nucleotidyltransferase</keyword>
<feature type="region of interest" description="Disordered" evidence="13">
    <location>
        <begin position="253"/>
        <end position="322"/>
    </location>
</feature>
<dbReference type="InterPro" id="IPR000477">
    <property type="entry name" value="RT_dom"/>
</dbReference>
<dbReference type="PROSITE" id="PS50994">
    <property type="entry name" value="INTEGRASE"/>
    <property type="match status" value="1"/>
</dbReference>
<dbReference type="InterPro" id="IPR001584">
    <property type="entry name" value="Integrase_cat-core"/>
</dbReference>
<evidence type="ECO:0000259" key="16">
    <source>
        <dbReference type="PROSITE" id="PS50878"/>
    </source>
</evidence>
<feature type="coiled-coil region" evidence="12">
    <location>
        <begin position="1945"/>
        <end position="1976"/>
    </location>
</feature>
<accession>A0A914LTR7</accession>
<dbReference type="GO" id="GO:0004519">
    <property type="term" value="F:endonuclease activity"/>
    <property type="evidence" value="ECO:0007669"/>
    <property type="project" value="UniProtKB-KW"/>
</dbReference>
<keyword evidence="6" id="KW-0378">Hydrolase</keyword>
<evidence type="ECO:0000256" key="13">
    <source>
        <dbReference type="SAM" id="MobiDB-lite"/>
    </source>
</evidence>